<proteinExistence type="predicted"/>
<dbReference type="EMBL" id="PYZR01000038">
    <property type="protein sequence ID" value="PTF66647.1"/>
    <property type="molecule type" value="Genomic_DNA"/>
</dbReference>
<comment type="caution">
    <text evidence="1">The sequence shown here is derived from an EMBL/GenBank/DDBJ whole genome shotgun (WGS) entry which is preliminary data.</text>
</comment>
<evidence type="ECO:0000313" key="2">
    <source>
        <dbReference type="Proteomes" id="UP000241208"/>
    </source>
</evidence>
<protein>
    <submittedName>
        <fullName evidence="1">Uncharacterized protein</fullName>
    </submittedName>
</protein>
<reference evidence="1 2" key="1">
    <citation type="journal article" date="2016" name="Front. Microbiol.">
        <title>Comprehensive Phylogenetic Analysis of Bovine Non-aureus Staphylococci Species Based on Whole-Genome Sequencing.</title>
        <authorList>
            <person name="Naushad S."/>
            <person name="Barkema H.W."/>
            <person name="Luby C."/>
            <person name="Condas L.A."/>
            <person name="Nobrega D.B."/>
            <person name="Carson D.A."/>
            <person name="De Buck J."/>
        </authorList>
    </citation>
    <scope>NUCLEOTIDE SEQUENCE [LARGE SCALE GENOMIC DNA]</scope>
    <source>
        <strain evidence="1 2">SNUC 3829</strain>
    </source>
</reference>
<dbReference type="AlphaFoldDB" id="A0A2T4LTG8"/>
<name>A0A2T4LTG8_9STAP</name>
<dbReference type="Proteomes" id="UP000241208">
    <property type="component" value="Unassembled WGS sequence"/>
</dbReference>
<gene>
    <name evidence="1" type="ORF">BUY34_04930</name>
</gene>
<accession>A0A2T4LTG8</accession>
<organism evidence="1 2">
    <name type="scientific">Staphylococcus cohnii</name>
    <dbReference type="NCBI Taxonomy" id="29382"/>
    <lineage>
        <taxon>Bacteria</taxon>
        <taxon>Bacillati</taxon>
        <taxon>Bacillota</taxon>
        <taxon>Bacilli</taxon>
        <taxon>Bacillales</taxon>
        <taxon>Staphylococcaceae</taxon>
        <taxon>Staphylococcus</taxon>
        <taxon>Staphylococcus cohnii species complex</taxon>
    </lineage>
</organism>
<sequence length="61" mass="7471">MPFFIQYFVLLARFPRRQLEAIVFSLSCSHKRLARIRHIYPRTIYLRQSYFENGDLYPSPF</sequence>
<evidence type="ECO:0000313" key="1">
    <source>
        <dbReference type="EMBL" id="PTF66647.1"/>
    </source>
</evidence>